<organism evidence="11 12">
    <name type="scientific">Talaromyces marneffei (strain ATCC 18224 / CBS 334.59 / QM 7333)</name>
    <name type="common">Penicillium marneffei</name>
    <dbReference type="NCBI Taxonomy" id="441960"/>
    <lineage>
        <taxon>Eukaryota</taxon>
        <taxon>Fungi</taxon>
        <taxon>Dikarya</taxon>
        <taxon>Ascomycota</taxon>
        <taxon>Pezizomycotina</taxon>
        <taxon>Eurotiomycetes</taxon>
        <taxon>Eurotiomycetidae</taxon>
        <taxon>Eurotiales</taxon>
        <taxon>Trichocomaceae</taxon>
        <taxon>Talaromyces</taxon>
        <taxon>Talaromyces sect. Talaromyces</taxon>
    </lineage>
</organism>
<evidence type="ECO:0000313" key="11">
    <source>
        <dbReference type="EMBL" id="EEA27151.1"/>
    </source>
</evidence>
<feature type="region of interest" description="Disordered" evidence="8">
    <location>
        <begin position="714"/>
        <end position="734"/>
    </location>
</feature>
<evidence type="ECO:0000256" key="2">
    <source>
        <dbReference type="ARBA" id="ARBA00009679"/>
    </source>
</evidence>
<dbReference type="InterPro" id="IPR055065">
    <property type="entry name" value="OB_MCM10"/>
</dbReference>
<dbReference type="GO" id="GO:0008270">
    <property type="term" value="F:zinc ion binding"/>
    <property type="evidence" value="ECO:0007669"/>
    <property type="project" value="UniProtKB-KW"/>
</dbReference>
<dbReference type="InterPro" id="IPR015408">
    <property type="entry name" value="Znf_Mcm10/DnaG"/>
</dbReference>
<dbReference type="OrthoDB" id="273123at2759"/>
<feature type="compositionally biased region" description="Polar residues" evidence="8">
    <location>
        <begin position="267"/>
        <end position="279"/>
    </location>
</feature>
<feature type="compositionally biased region" description="Basic and acidic residues" evidence="8">
    <location>
        <begin position="281"/>
        <end position="311"/>
    </location>
</feature>
<feature type="region of interest" description="Disordered" evidence="8">
    <location>
        <begin position="589"/>
        <end position="611"/>
    </location>
</feature>
<feature type="region of interest" description="Disordered" evidence="8">
    <location>
        <begin position="342"/>
        <end position="370"/>
    </location>
</feature>
<accession>B6Q3V8</accession>
<dbReference type="GO" id="GO:0003697">
    <property type="term" value="F:single-stranded DNA binding"/>
    <property type="evidence" value="ECO:0007669"/>
    <property type="project" value="InterPro"/>
</dbReference>
<dbReference type="PhylomeDB" id="B6Q3V8"/>
<evidence type="ECO:0000256" key="8">
    <source>
        <dbReference type="SAM" id="MobiDB-lite"/>
    </source>
</evidence>
<dbReference type="Gene3D" id="2.40.50.140">
    <property type="entry name" value="Nucleic acid-binding proteins"/>
    <property type="match status" value="1"/>
</dbReference>
<feature type="domain" description="Zinc finger Mcm10/DnaG-type" evidence="9">
    <location>
        <begin position="524"/>
        <end position="569"/>
    </location>
</feature>
<gene>
    <name evidence="11" type="ORF">PMAA_020420</name>
</gene>
<proteinExistence type="inferred from homology"/>
<comment type="similarity">
    <text evidence="2">Belongs to the MCM10 family.</text>
</comment>
<keyword evidence="7" id="KW-0539">Nucleus</keyword>
<evidence type="ECO:0000256" key="3">
    <source>
        <dbReference type="ARBA" id="ARBA00022705"/>
    </source>
</evidence>
<evidence type="ECO:0000256" key="1">
    <source>
        <dbReference type="ARBA" id="ARBA00004123"/>
    </source>
</evidence>
<dbReference type="HOGENOM" id="CLU_011047_0_0_1"/>
<feature type="region of interest" description="Disordered" evidence="8">
    <location>
        <begin position="657"/>
        <end position="687"/>
    </location>
</feature>
<feature type="compositionally biased region" description="Acidic residues" evidence="8">
    <location>
        <begin position="811"/>
        <end position="823"/>
    </location>
</feature>
<feature type="compositionally biased region" description="Polar residues" evidence="8">
    <location>
        <begin position="342"/>
        <end position="356"/>
    </location>
</feature>
<evidence type="ECO:0000259" key="9">
    <source>
        <dbReference type="Pfam" id="PF09329"/>
    </source>
</evidence>
<evidence type="ECO:0000259" key="10">
    <source>
        <dbReference type="Pfam" id="PF22379"/>
    </source>
</evidence>
<keyword evidence="5" id="KW-0863">Zinc-finger</keyword>
<dbReference type="PANTHER" id="PTHR13454:SF11">
    <property type="entry name" value="PROTEIN MCM10 HOMOLOG"/>
    <property type="match status" value="1"/>
</dbReference>
<keyword evidence="4" id="KW-0479">Metal-binding</keyword>
<comment type="subcellular location">
    <subcellularLocation>
        <location evidence="1">Nucleus</location>
    </subcellularLocation>
</comment>
<evidence type="ECO:0000256" key="7">
    <source>
        <dbReference type="ARBA" id="ARBA00023242"/>
    </source>
</evidence>
<feature type="region of interest" description="Disordered" evidence="8">
    <location>
        <begin position="120"/>
        <end position="311"/>
    </location>
</feature>
<dbReference type="AlphaFoldDB" id="B6Q3V8"/>
<evidence type="ECO:0000313" key="12">
    <source>
        <dbReference type="Proteomes" id="UP000001294"/>
    </source>
</evidence>
<evidence type="ECO:0000256" key="4">
    <source>
        <dbReference type="ARBA" id="ARBA00022723"/>
    </source>
</evidence>
<name>B6Q3V8_TALMQ</name>
<feature type="compositionally biased region" description="Basic and acidic residues" evidence="8">
    <location>
        <begin position="660"/>
        <end position="687"/>
    </location>
</feature>
<feature type="compositionally biased region" description="Low complexity" evidence="8">
    <location>
        <begin position="132"/>
        <end position="145"/>
    </location>
</feature>
<feature type="region of interest" description="Disordered" evidence="8">
    <location>
        <begin position="789"/>
        <end position="823"/>
    </location>
</feature>
<keyword evidence="6" id="KW-0862">Zinc</keyword>
<dbReference type="GO" id="GO:0043596">
    <property type="term" value="C:nuclear replication fork"/>
    <property type="evidence" value="ECO:0007669"/>
    <property type="project" value="TreeGrafter"/>
</dbReference>
<feature type="compositionally biased region" description="Basic and acidic residues" evidence="8">
    <location>
        <begin position="241"/>
        <end position="266"/>
    </location>
</feature>
<dbReference type="FunFam" id="2.40.50.140:FF:000174">
    <property type="entry name" value="DNA replication licensing factor mcm10"/>
    <property type="match status" value="1"/>
</dbReference>
<dbReference type="PANTHER" id="PTHR13454">
    <property type="entry name" value="PROTEIN MCM10 HOMOLOG"/>
    <property type="match status" value="1"/>
</dbReference>
<reference evidence="12" key="1">
    <citation type="journal article" date="2015" name="Genome Announc.">
        <title>Genome sequence of the AIDS-associated pathogen Penicillium marneffei (ATCC18224) and its near taxonomic relative Talaromyces stipitatus (ATCC10500).</title>
        <authorList>
            <person name="Nierman W.C."/>
            <person name="Fedorova-Abrams N.D."/>
            <person name="Andrianopoulos A."/>
        </authorList>
    </citation>
    <scope>NUCLEOTIDE SEQUENCE [LARGE SCALE GENOMIC DNA]</scope>
    <source>
        <strain evidence="12">ATCC 18224 / CBS 334.59 / QM 7333</strain>
    </source>
</reference>
<dbReference type="Proteomes" id="UP000001294">
    <property type="component" value="Unassembled WGS sequence"/>
</dbReference>
<sequence length="823" mass="90439">MKVAVPIDWRCSTSVYLRFLVVDPGSWPPKSPREALLASPGGRKRYLELRRERESNDQTSPLKRSRTTPNLFSRKIAQHEIRDEGVVVGDDDMDEDEETLRLQLAAIEAKLKLKKLQSARLNATSPRKDDTSLQGSFTSSSSSGQPASRMRAMRERLAAGDQADDVQIPLSPSKRMTPQDPVSPRRALINFKKASEVSLKRPSSARPGTAQSRASSTRPGTSSRSVNNRDSPPDIWSAAADDFKKPKSFSERIAESRNADRAKQQRTEQIQLNRNSAFQIDNKEIEKYKEEAASRPRAASPDKRPAETFSREEVLQSYGNPHMRMKKSMTAPSLLASASITARHSNSPASGTAGQKTSKEPDTSKLEPLSGLNLSNRILPQSFLSRTLENKTVLRIPQLLKLVKAPGFELPESIDGDYVVFGIVASKSDPKQHKEPKNSTKEKDMYDDGLNNTEKYMVITLTDLNWTIDLFFFDTAFPRYYRLSEGTLIAILNPAILPPPPGKIDTNRFSLCLSSSDDTVLEIGSAQDIGYCKAERKDGKICRSWLDSRKSEFCDFHVDVQIRRTQASRAGVNGGTGLFAPGGRNAPRIADCGASKGQRGGRRGLKPEGGRYDWATQSTYFVAPAPKSTSSQGPSMHPRYGMGRGASAAALIDGIDDNPFTDHVRGNANKEERTRRRLVEQQRERDIAQKLSSRGGTTGAEYLRAGLEQAATSAGTKSAMSSTPGLSAPGSQTPTASIFKFRKADEVNLGPMKKRARAQSDDKVSNSGVTISVKKTRFITAKGIREAGRDSLGASTGSEANRSKVHVVMNNEDDDDDDELEII</sequence>
<protein>
    <submittedName>
        <fullName evidence="11">DNA replication protein, putative</fullName>
    </submittedName>
</protein>
<keyword evidence="12" id="KW-1185">Reference proteome</keyword>
<dbReference type="VEuPathDB" id="FungiDB:PMAA_020420"/>
<evidence type="ECO:0000256" key="6">
    <source>
        <dbReference type="ARBA" id="ARBA00022833"/>
    </source>
</evidence>
<dbReference type="Pfam" id="PF09329">
    <property type="entry name" value="zf-primase"/>
    <property type="match status" value="1"/>
</dbReference>
<dbReference type="Pfam" id="PF22379">
    <property type="entry name" value="OB_MCM10"/>
    <property type="match status" value="1"/>
</dbReference>
<feature type="compositionally biased region" description="Polar residues" evidence="8">
    <location>
        <begin position="209"/>
        <end position="230"/>
    </location>
</feature>
<dbReference type="EMBL" id="DS995899">
    <property type="protein sequence ID" value="EEA27151.1"/>
    <property type="molecule type" value="Genomic_DNA"/>
</dbReference>
<dbReference type="GO" id="GO:0006270">
    <property type="term" value="P:DNA replication initiation"/>
    <property type="evidence" value="ECO:0007669"/>
    <property type="project" value="InterPro"/>
</dbReference>
<dbReference type="InterPro" id="IPR040184">
    <property type="entry name" value="Mcm10"/>
</dbReference>
<evidence type="ECO:0000256" key="5">
    <source>
        <dbReference type="ARBA" id="ARBA00022771"/>
    </source>
</evidence>
<keyword evidence="3" id="KW-0235">DNA replication</keyword>
<dbReference type="GO" id="GO:0003688">
    <property type="term" value="F:DNA replication origin binding"/>
    <property type="evidence" value="ECO:0007669"/>
    <property type="project" value="TreeGrafter"/>
</dbReference>
<dbReference type="STRING" id="441960.B6Q3V8"/>
<dbReference type="InterPro" id="IPR012340">
    <property type="entry name" value="NA-bd_OB-fold"/>
</dbReference>
<feature type="domain" description="MCM10 OB-fold" evidence="10">
    <location>
        <begin position="370"/>
        <end position="514"/>
    </location>
</feature>